<dbReference type="Proteomes" id="UP001064489">
    <property type="component" value="Chromosome 3"/>
</dbReference>
<dbReference type="GO" id="GO:0031267">
    <property type="term" value="F:small GTPase binding"/>
    <property type="evidence" value="ECO:0007669"/>
    <property type="project" value="InterPro"/>
</dbReference>
<protein>
    <submittedName>
        <fullName evidence="1">Uncharacterized protein</fullName>
    </submittedName>
</protein>
<reference evidence="1" key="2">
    <citation type="submission" date="2023-02" db="EMBL/GenBank/DDBJ databases">
        <authorList>
            <person name="Swenson N.G."/>
            <person name="Wegrzyn J.L."/>
            <person name="Mcevoy S.L."/>
        </authorList>
    </citation>
    <scope>NUCLEOTIDE SEQUENCE</scope>
    <source>
        <strain evidence="1">91603</strain>
        <tissue evidence="1">Leaf</tissue>
    </source>
</reference>
<comment type="caution">
    <text evidence="1">The sequence shown here is derived from an EMBL/GenBank/DDBJ whole genome shotgun (WGS) entry which is preliminary data.</text>
</comment>
<gene>
    <name evidence="1" type="ORF">LWI28_003237</name>
</gene>
<proteinExistence type="predicted"/>
<dbReference type="GO" id="GO:0030833">
    <property type="term" value="P:regulation of actin filament polymerization"/>
    <property type="evidence" value="ECO:0007669"/>
    <property type="project" value="InterPro"/>
</dbReference>
<keyword evidence="2" id="KW-1185">Reference proteome</keyword>
<sequence length="91" mass="10611">MYGRPPPMLSTYEKGTTRNEEVERELIARDENVAKNTLIQEGKEMTSVLYTYRSCVKALPQFPSSIKQSQADMYLETYQVLDLEMSRLREI</sequence>
<dbReference type="PANTHER" id="PTHR12195">
    <property type="entry name" value="CYTOPLASMIC FMR1-INTERACTING PROTEIN-RELATED"/>
    <property type="match status" value="1"/>
</dbReference>
<evidence type="ECO:0000313" key="2">
    <source>
        <dbReference type="Proteomes" id="UP001064489"/>
    </source>
</evidence>
<reference evidence="1" key="1">
    <citation type="journal article" date="2022" name="Plant J.">
        <title>Strategies of tolerance reflected in two North American maple genomes.</title>
        <authorList>
            <person name="McEvoy S.L."/>
            <person name="Sezen U.U."/>
            <person name="Trouern-Trend A."/>
            <person name="McMahon S.M."/>
            <person name="Schaberg P.G."/>
            <person name="Yang J."/>
            <person name="Wegrzyn J.L."/>
            <person name="Swenson N.G."/>
        </authorList>
    </citation>
    <scope>NUCLEOTIDE SEQUENCE</scope>
    <source>
        <strain evidence="1">91603</strain>
    </source>
</reference>
<name>A0AAD5NW83_ACENE</name>
<dbReference type="InterPro" id="IPR008081">
    <property type="entry name" value="Cytoplasmic_FMR1-int"/>
</dbReference>
<organism evidence="1 2">
    <name type="scientific">Acer negundo</name>
    <name type="common">Box elder</name>
    <dbReference type="NCBI Taxonomy" id="4023"/>
    <lineage>
        <taxon>Eukaryota</taxon>
        <taxon>Viridiplantae</taxon>
        <taxon>Streptophyta</taxon>
        <taxon>Embryophyta</taxon>
        <taxon>Tracheophyta</taxon>
        <taxon>Spermatophyta</taxon>
        <taxon>Magnoliopsida</taxon>
        <taxon>eudicotyledons</taxon>
        <taxon>Gunneridae</taxon>
        <taxon>Pentapetalae</taxon>
        <taxon>rosids</taxon>
        <taxon>malvids</taxon>
        <taxon>Sapindales</taxon>
        <taxon>Sapindaceae</taxon>
        <taxon>Hippocastanoideae</taxon>
        <taxon>Acereae</taxon>
        <taxon>Acer</taxon>
    </lineage>
</organism>
<accession>A0AAD5NW83</accession>
<evidence type="ECO:0000313" key="1">
    <source>
        <dbReference type="EMBL" id="KAI9184998.1"/>
    </source>
</evidence>
<dbReference type="EMBL" id="JAJSOW010000100">
    <property type="protein sequence ID" value="KAI9184998.1"/>
    <property type="molecule type" value="Genomic_DNA"/>
</dbReference>
<dbReference type="AlphaFoldDB" id="A0AAD5NW83"/>